<evidence type="ECO:0000313" key="2">
    <source>
        <dbReference type="Proteomes" id="UP000285712"/>
    </source>
</evidence>
<protein>
    <recommendedName>
        <fullName evidence="3">Transposase Tc1-like domain-containing protein</fullName>
    </recommendedName>
</protein>
<dbReference type="GO" id="GO:0003676">
    <property type="term" value="F:nucleic acid binding"/>
    <property type="evidence" value="ECO:0007669"/>
    <property type="project" value="InterPro"/>
</dbReference>
<gene>
    <name evidence="1" type="ORF">DYB35_011904</name>
</gene>
<reference evidence="1 2" key="1">
    <citation type="submission" date="2018-08" db="EMBL/GenBank/DDBJ databases">
        <title>Aphanomyces genome sequencing and annotation.</title>
        <authorList>
            <person name="Minardi D."/>
            <person name="Oidtmann B."/>
            <person name="Van Der Giezen M."/>
            <person name="Studholme D.J."/>
        </authorList>
    </citation>
    <scope>NUCLEOTIDE SEQUENCE [LARGE SCALE GENOMIC DNA]</scope>
    <source>
        <strain evidence="1 2">Sv</strain>
    </source>
</reference>
<dbReference type="VEuPathDB" id="FungiDB:H257_15457"/>
<proteinExistence type="predicted"/>
<evidence type="ECO:0000313" key="1">
    <source>
        <dbReference type="EMBL" id="RHZ00133.1"/>
    </source>
</evidence>
<dbReference type="AlphaFoldDB" id="A0A3R7AM50"/>
<accession>A0A3R7AM50</accession>
<evidence type="ECO:0008006" key="3">
    <source>
        <dbReference type="Google" id="ProtNLM"/>
    </source>
</evidence>
<name>A0A3R7AM50_APHAT</name>
<sequence>MLGNQNRKIQHSDEEIESVIRAVPLHDRQTMRTLATKTGLAKTTIIRHMQRAKTLEFKSSHSKPFLTEANTKTRLKHALSFLRPSSNGTIFDNMNTYAHVDEKWFVLTTVKKSFYAYDDEELLKRQLK</sequence>
<feature type="non-terminal residue" evidence="1">
    <location>
        <position position="128"/>
    </location>
</feature>
<organism evidence="1 2">
    <name type="scientific">Aphanomyces astaci</name>
    <name type="common">Crayfish plague agent</name>
    <dbReference type="NCBI Taxonomy" id="112090"/>
    <lineage>
        <taxon>Eukaryota</taxon>
        <taxon>Sar</taxon>
        <taxon>Stramenopiles</taxon>
        <taxon>Oomycota</taxon>
        <taxon>Saprolegniomycetes</taxon>
        <taxon>Saprolegniales</taxon>
        <taxon>Verrucalvaceae</taxon>
        <taxon>Aphanomyces</taxon>
    </lineage>
</organism>
<dbReference type="PANTHER" id="PTHR47169">
    <property type="entry name" value="OS01G0541250 PROTEIN"/>
    <property type="match status" value="1"/>
</dbReference>
<dbReference type="EMBL" id="QUTG01001202">
    <property type="protein sequence ID" value="RHZ00133.1"/>
    <property type="molecule type" value="Genomic_DNA"/>
</dbReference>
<dbReference type="InterPro" id="IPR036397">
    <property type="entry name" value="RNaseH_sf"/>
</dbReference>
<dbReference type="Proteomes" id="UP000285712">
    <property type="component" value="Unassembled WGS sequence"/>
</dbReference>
<dbReference type="Gene3D" id="3.30.420.10">
    <property type="entry name" value="Ribonuclease H-like superfamily/Ribonuclease H"/>
    <property type="match status" value="1"/>
</dbReference>
<comment type="caution">
    <text evidence="1">The sequence shown here is derived from an EMBL/GenBank/DDBJ whole genome shotgun (WGS) entry which is preliminary data.</text>
</comment>